<dbReference type="EMBL" id="VIBQ01002346">
    <property type="protein sequence ID" value="KAD3173436.1"/>
    <property type="molecule type" value="Genomic_DNA"/>
</dbReference>
<name>A0A5N6M8Q0_9ROSI</name>
<reference evidence="1 2" key="1">
    <citation type="submission" date="2019-06" db="EMBL/GenBank/DDBJ databases">
        <title>A chromosomal-level reference genome of Carpinus fangiana (Coryloideae, Betulaceae).</title>
        <authorList>
            <person name="Yang X."/>
            <person name="Wang Z."/>
            <person name="Zhang L."/>
            <person name="Hao G."/>
            <person name="Liu J."/>
            <person name="Yang Y."/>
        </authorList>
    </citation>
    <scope>NUCLEOTIDE SEQUENCE [LARGE SCALE GENOMIC DNA]</scope>
    <source>
        <strain evidence="1">Cfa_2016G</strain>
        <tissue evidence="1">Leaf</tissue>
    </source>
</reference>
<evidence type="ECO:0000313" key="2">
    <source>
        <dbReference type="Proteomes" id="UP000327013"/>
    </source>
</evidence>
<sequence length="115" mass="13190">MGAPQGQNGGCRTFLFLFRTSGLTRTFQALDPCPWLTIEEKTERKNVSLKRPAFESAKTKEEMLDAFKKMESAFKKLANLKVGLGWWQEVIAHLRKCLEITEVILEKDGLDSRVW</sequence>
<keyword evidence="2" id="KW-1185">Reference proteome</keyword>
<evidence type="ECO:0000313" key="1">
    <source>
        <dbReference type="EMBL" id="KAD3173436.1"/>
    </source>
</evidence>
<protein>
    <submittedName>
        <fullName evidence="1">Uncharacterized protein</fullName>
    </submittedName>
</protein>
<comment type="caution">
    <text evidence="1">The sequence shown here is derived from an EMBL/GenBank/DDBJ whole genome shotgun (WGS) entry which is preliminary data.</text>
</comment>
<accession>A0A5N6M8Q0</accession>
<dbReference type="AlphaFoldDB" id="A0A5N6M8Q0"/>
<dbReference type="Proteomes" id="UP000327013">
    <property type="component" value="Unassembled WGS sequence"/>
</dbReference>
<gene>
    <name evidence="1" type="ORF">FH972_027300</name>
</gene>
<organism evidence="1 2">
    <name type="scientific">Carpinus fangiana</name>
    <dbReference type="NCBI Taxonomy" id="176857"/>
    <lineage>
        <taxon>Eukaryota</taxon>
        <taxon>Viridiplantae</taxon>
        <taxon>Streptophyta</taxon>
        <taxon>Embryophyta</taxon>
        <taxon>Tracheophyta</taxon>
        <taxon>Spermatophyta</taxon>
        <taxon>Magnoliopsida</taxon>
        <taxon>eudicotyledons</taxon>
        <taxon>Gunneridae</taxon>
        <taxon>Pentapetalae</taxon>
        <taxon>rosids</taxon>
        <taxon>fabids</taxon>
        <taxon>Fagales</taxon>
        <taxon>Betulaceae</taxon>
        <taxon>Carpinus</taxon>
    </lineage>
</organism>
<proteinExistence type="predicted"/>